<organism evidence="2 3">
    <name type="scientific">Paraburkholderia madseniana</name>
    <dbReference type="NCBI Taxonomy" id="2599607"/>
    <lineage>
        <taxon>Bacteria</taxon>
        <taxon>Pseudomonadati</taxon>
        <taxon>Pseudomonadota</taxon>
        <taxon>Betaproteobacteria</taxon>
        <taxon>Burkholderiales</taxon>
        <taxon>Burkholderiaceae</taxon>
        <taxon>Paraburkholderia</taxon>
    </lineage>
</organism>
<proteinExistence type="predicted"/>
<dbReference type="RefSeq" id="WP_154565405.1">
    <property type="nucleotide sequence ID" value="NZ_VOSW01000071.1"/>
</dbReference>
<comment type="caution">
    <text evidence="2">The sequence shown here is derived from an EMBL/GenBank/DDBJ whole genome shotgun (WGS) entry which is preliminary data.</text>
</comment>
<accession>A0A6N6W6R1</accession>
<feature type="region of interest" description="Disordered" evidence="1">
    <location>
        <begin position="726"/>
        <end position="748"/>
    </location>
</feature>
<protein>
    <submittedName>
        <fullName evidence="2">Uncharacterized protein</fullName>
    </submittedName>
</protein>
<dbReference type="AlphaFoldDB" id="A0A6N6W6R1"/>
<evidence type="ECO:0000313" key="3">
    <source>
        <dbReference type="Proteomes" id="UP000463700"/>
    </source>
</evidence>
<dbReference type="Proteomes" id="UP000463700">
    <property type="component" value="Unassembled WGS sequence"/>
</dbReference>
<evidence type="ECO:0000256" key="1">
    <source>
        <dbReference type="SAM" id="MobiDB-lite"/>
    </source>
</evidence>
<evidence type="ECO:0000313" key="2">
    <source>
        <dbReference type="EMBL" id="KAE8756113.1"/>
    </source>
</evidence>
<gene>
    <name evidence="2" type="ORF">FSO04_30890</name>
</gene>
<reference evidence="2 3" key="1">
    <citation type="journal article" date="2020" name="Int. J. Syst. Evol. Microbiol.">
        <title>Paraburkholderia madseniana sp. nov., a phenolic acid-degrading bacterium isolated from acidic forest soil.</title>
        <authorList>
            <person name="Wilhelm R.C."/>
            <person name="Murphy S.J.L."/>
            <person name="Feriancek N.M."/>
            <person name="Karasz D.C."/>
            <person name="DeRito C.M."/>
            <person name="Newman J.D."/>
            <person name="Buckley D.H."/>
        </authorList>
    </citation>
    <scope>NUCLEOTIDE SEQUENCE [LARGE SCALE GENOMIC DNA]</scope>
    <source>
        <strain evidence="2 3">RP11</strain>
    </source>
</reference>
<dbReference type="EMBL" id="VOSW01000071">
    <property type="protein sequence ID" value="KAE8756113.1"/>
    <property type="molecule type" value="Genomic_DNA"/>
</dbReference>
<name>A0A6N6W6R1_9BURK</name>
<sequence length="748" mass="80567">MNSVAGSWWQQVSYGQTSFEFTVLSDPQTADGWWPAPHSWQDYGRNNGNWYQTTTNIPPSYALVPDVTANVVQSICSNPLLLFVCQVLPSYNRLVILQNVHSFGDQSLGNDFPFTIATGTALGNLVVSASWANEDSTDSGVTSLMHELGHQSGELSHYGDCSAYFSFTSFNSTLPASGAECISGWDIMGISYSLTQFSGYSRVSRGWINAANTPSFDLISGGPFTQTFLMNPLEVPPTDTNPNVIRLSIGDLSWPTFSGYFVECREPIGGDVPSPFPSIPVSTIPDQGVLITNIHEFSVSDIPGAPAHHVERTLFPADQLTNATLKPGQTFSDSVLGLSIRFNGYVGGDAKVRQCSVSIAHLESLPPPQQRIIRFAGSAILNGLAQTQDTASISSDIAINDLIDADARVRVPIPLVPPWTGHKNQIFVRVHDRSTGAVDNVNVGVSVQQPAVIANVCAAAPKRPNLGTVNLKQLVAGSSALAELEWTTAKVGSVSVEAVASGPANRIHTSTRFAFQFHHQDIERGGVRTQFKIASDPSCMMPETYFVAPAVSLPDWKVQAMPSAVTLKPGQDAVITVLVTPPAKRRPGQHAELPVVVRMQQQMLTDTGRIPKDTPANLIPGVHYMALGAITILAKVTAGPGSVDLHCKQKQGDDSGQLDPCIGHIDRPLAIRGAVSPKSANSPTIVEYRSPSGTVITHLVLTDENGNFRDSVVPQDRGRWKVQARWSGGEMNDPTESSTMNVDVRWGR</sequence>